<dbReference type="Pfam" id="PF13550">
    <property type="entry name" value="Phage-tail_3"/>
    <property type="match status" value="1"/>
</dbReference>
<name>A0ABS4DYY5_9HYPH</name>
<feature type="domain" description="GTA TIM-barrel-like" evidence="1">
    <location>
        <begin position="426"/>
        <end position="716"/>
    </location>
</feature>
<evidence type="ECO:0000259" key="1">
    <source>
        <dbReference type="Pfam" id="PF13547"/>
    </source>
</evidence>
<dbReference type="Proteomes" id="UP000759443">
    <property type="component" value="Unassembled WGS sequence"/>
</dbReference>
<dbReference type="Pfam" id="PF13547">
    <property type="entry name" value="GTA_TIM"/>
    <property type="match status" value="1"/>
</dbReference>
<evidence type="ECO:0000259" key="3">
    <source>
        <dbReference type="Pfam" id="PF23666"/>
    </source>
</evidence>
<evidence type="ECO:0008006" key="6">
    <source>
        <dbReference type="Google" id="ProtNLM"/>
    </source>
</evidence>
<organism evidence="4 5">
    <name type="scientific">Rhizobium halophytocola</name>
    <dbReference type="NCBI Taxonomy" id="735519"/>
    <lineage>
        <taxon>Bacteria</taxon>
        <taxon>Pseudomonadati</taxon>
        <taxon>Pseudomonadota</taxon>
        <taxon>Alphaproteobacteria</taxon>
        <taxon>Hyphomicrobiales</taxon>
        <taxon>Rhizobiaceae</taxon>
        <taxon>Rhizobium/Agrobacterium group</taxon>
        <taxon>Rhizobium</taxon>
    </lineage>
</organism>
<keyword evidence="5" id="KW-1185">Reference proteome</keyword>
<feature type="domain" description="Rcc01698-like C-terminal" evidence="3">
    <location>
        <begin position="1026"/>
        <end position="1125"/>
    </location>
</feature>
<reference evidence="4 5" key="1">
    <citation type="submission" date="2021-03" db="EMBL/GenBank/DDBJ databases">
        <title>Genomic Encyclopedia of Type Strains, Phase IV (KMG-IV): sequencing the most valuable type-strain genomes for metagenomic binning, comparative biology and taxonomic classification.</title>
        <authorList>
            <person name="Goeker M."/>
        </authorList>
    </citation>
    <scope>NUCLEOTIDE SEQUENCE [LARGE SCALE GENOMIC DNA]</scope>
    <source>
        <strain evidence="4 5">DSM 21600</strain>
    </source>
</reference>
<dbReference type="Pfam" id="PF23666">
    <property type="entry name" value="Rcc01698_C"/>
    <property type="match status" value="1"/>
</dbReference>
<proteinExistence type="predicted"/>
<protein>
    <recommendedName>
        <fullName evidence="6">Host specificity protein</fullName>
    </recommendedName>
</protein>
<dbReference type="RefSeq" id="WP_209945062.1">
    <property type="nucleotide sequence ID" value="NZ_JAGGJU010000005.1"/>
</dbReference>
<evidence type="ECO:0000259" key="2">
    <source>
        <dbReference type="Pfam" id="PF13550"/>
    </source>
</evidence>
<dbReference type="CDD" id="cd19607">
    <property type="entry name" value="GTA_TIM-barrel-like"/>
    <property type="match status" value="1"/>
</dbReference>
<dbReference type="EMBL" id="JAGGJU010000005">
    <property type="protein sequence ID" value="MBP1850897.1"/>
    <property type="molecule type" value="Genomic_DNA"/>
</dbReference>
<feature type="domain" description="Tip attachment protein J" evidence="2">
    <location>
        <begin position="775"/>
        <end position="936"/>
    </location>
</feature>
<dbReference type="InterPro" id="IPR025195">
    <property type="entry name" value="GTA_TIM_dom"/>
</dbReference>
<dbReference type="InterPro" id="IPR032876">
    <property type="entry name" value="J_dom"/>
</dbReference>
<dbReference type="Gene3D" id="3.20.20.80">
    <property type="entry name" value="Glycosidases"/>
    <property type="match status" value="1"/>
</dbReference>
<evidence type="ECO:0000313" key="4">
    <source>
        <dbReference type="EMBL" id="MBP1850897.1"/>
    </source>
</evidence>
<evidence type="ECO:0000313" key="5">
    <source>
        <dbReference type="Proteomes" id="UP000759443"/>
    </source>
</evidence>
<accession>A0ABS4DYY5</accession>
<dbReference type="InterPro" id="IPR056490">
    <property type="entry name" value="Rcc01698_C"/>
</dbReference>
<gene>
    <name evidence="4" type="ORF">J2Z17_002334</name>
</gene>
<comment type="caution">
    <text evidence="4">The sequence shown here is derived from an EMBL/GenBank/DDBJ whole genome shotgun (WGS) entry which is preliminary data.</text>
</comment>
<sequence>MATILFQAAGAALGGVFGPLGAIFGRAAGALAGNLVDRALIGGGSTRSGSRLATARIPGASEGTAIARVYGTMRIGGTLIWATRFEEAVNVERQGGKASGTRVKTYRYFANIAVGLCEGPIALVRRVYADGRELDLGDVEMRVYRGDEQQLPDPLIEAKQGEGMAPAYRGLAYVVFERLPLDDFGNRIPVLQFEVVRPVGALEGQLRAITIIPGATEHGYATTRVTEKTGDGAARIINRNTLVANTDWTASLDELQALCPNLKRVALVVTWFGTDLRAGECRIVPGVEVSSRNESRAWQVSGLGRGDAHPVSHHAGGPAFGGTPDDQSVVEAIRDLKARGLEVTLYPFLMMDVPEGNGLADPYGGAEQAAYPWRGRITGAVAPGRGGATDGTDAARTEIAAFCGAATAADFTVSGGRVAYHGQEESYRRMILHYALLAEAAGGVDGFLIGSELRGLTTLRDGLDGFPFVEQLVALAEAVRSLLGDACAITYGADWSEYFGHQPEDGAGDVYFHLDPLWANAAITAVGIDNYMPLADWREADLAAASPDGFDSAGDPDGLMRQIAGGEGFDWYYAGDADRRLRIRTPITDGAAGKPWVYRPKDIEAWWGNRHYERRGGVELGQPTGWQAGMKPVWFTELGCPAVDKGANQPNVFPDPKSAESALPHFSSGARDDAMQRRFLEAHHRYWQAPERPAGMVDADRLFVWAYDARPYPAFPFDRELFADGNNWRTGHWLNARLGAGTLSAVIAAILADHGIADVDVSGVSGDLTGYAQAQVTSARAMLEPLAAAFSLDIFPRGQTLVLRARHKVSLPATTLEVLADLDGEPLFTETRGHDADHAGAALLTFFDEAGDYKEASVRSRRIAAATDRVIATDLPAVLPEETALLAVEAMLRDDRMARYRLELSLGPGEIGVETGDVLRFGAPLDGRYLVTRIEDGLARALTLNRMAAAPRPAGAGQTEDAAAGSRASEGFAPEIVYLDLPAFEPGPETGFARVAALTRPFRRIALSSAPDGETYADRVVIERPAVIGRLTATLLPGPVGRFDRANAVLLLLSYGALSSASEAAVLNGANRMAIASTGGGFEVIGFADAVETAPGVWRLATLLRGLAGSEDQMAKGADPGARVVLLDTAVTPLGLTPDEVGLPLDWIADPVGRAGGGLPPVAVTAGLRAATPLAPVHLRGARGAGGEIVFSWLRRGRIDADDWAARDIALDEPEERYRLEILSGQNVKRSVETAAPGWTYPAGDEIADFGGRQTTLAIRVRQLGRKVPEGVSASAEIRP</sequence>